<accession>A0A0L0NNG6</accession>
<name>A0A0L0NNG6_CANAR</name>
<organism evidence="1 2">
    <name type="scientific">Candidozyma auris</name>
    <name type="common">Yeast</name>
    <name type="synonym">Candida auris</name>
    <dbReference type="NCBI Taxonomy" id="498019"/>
    <lineage>
        <taxon>Eukaryota</taxon>
        <taxon>Fungi</taxon>
        <taxon>Dikarya</taxon>
        <taxon>Ascomycota</taxon>
        <taxon>Saccharomycotina</taxon>
        <taxon>Pichiomycetes</taxon>
        <taxon>Metschnikowiaceae</taxon>
        <taxon>Candidozyma</taxon>
    </lineage>
</organism>
<evidence type="ECO:0000313" key="2">
    <source>
        <dbReference type="Proteomes" id="UP000037122"/>
    </source>
</evidence>
<proteinExistence type="predicted"/>
<dbReference type="VEuPathDB" id="FungiDB:QG37_08016"/>
<protein>
    <submittedName>
        <fullName evidence="1">Uncharacterized protein</fullName>
    </submittedName>
</protein>
<evidence type="ECO:0000313" key="1">
    <source>
        <dbReference type="EMBL" id="KND95691.1"/>
    </source>
</evidence>
<sequence>MITKKAKAATMKKEHKQKHVFSILGTQLVNEFC</sequence>
<dbReference type="AlphaFoldDB" id="A0A0L0NNG6"/>
<reference evidence="2" key="1">
    <citation type="journal article" date="2015" name="BMC Genomics">
        <title>Draft genome of a commonly misdiagnosed multidrug resistant pathogen Candida auris.</title>
        <authorList>
            <person name="Chatterjee S."/>
            <person name="Alampalli S.V."/>
            <person name="Nageshan R.K."/>
            <person name="Chettiar S.T."/>
            <person name="Joshi S."/>
            <person name="Tatu U.S."/>
        </authorList>
    </citation>
    <scope>NUCLEOTIDE SEQUENCE [LARGE SCALE GENOMIC DNA]</scope>
    <source>
        <strain evidence="2">6684</strain>
    </source>
</reference>
<dbReference type="EMBL" id="LGST01000066">
    <property type="protein sequence ID" value="KND95691.1"/>
    <property type="molecule type" value="Genomic_DNA"/>
</dbReference>
<dbReference type="Proteomes" id="UP000037122">
    <property type="component" value="Unassembled WGS sequence"/>
</dbReference>
<comment type="caution">
    <text evidence="1">The sequence shown here is derived from an EMBL/GenBank/DDBJ whole genome shotgun (WGS) entry which is preliminary data.</text>
</comment>
<gene>
    <name evidence="1" type="ORF">QG37_08016</name>
</gene>